<evidence type="ECO:0000256" key="3">
    <source>
        <dbReference type="ARBA" id="ARBA00022741"/>
    </source>
</evidence>
<dbReference type="AlphaFoldDB" id="A0A835BD28"/>
<reference evidence="10" key="1">
    <citation type="submission" date="2020-07" db="EMBL/GenBank/DDBJ databases">
        <title>Genome sequence and genetic diversity analysis of an under-domesticated orphan crop, white fonio (Digitaria exilis).</title>
        <authorList>
            <person name="Bennetzen J.L."/>
            <person name="Chen S."/>
            <person name="Ma X."/>
            <person name="Wang X."/>
            <person name="Yssel A.E.J."/>
            <person name="Chaluvadi S.R."/>
            <person name="Johnson M."/>
            <person name="Gangashetty P."/>
            <person name="Hamidou F."/>
            <person name="Sanogo M.D."/>
            <person name="Zwaenepoel A."/>
            <person name="Wallace J."/>
            <person name="Van De Peer Y."/>
            <person name="Van Deynze A."/>
        </authorList>
    </citation>
    <scope>NUCLEOTIDE SEQUENCE</scope>
    <source>
        <tissue evidence="10">Leaves</tissue>
    </source>
</reference>
<accession>A0A835BD28</accession>
<protein>
    <recommendedName>
        <fullName evidence="9">Protein kinase domain-containing protein</fullName>
    </recommendedName>
</protein>
<keyword evidence="3 6" id="KW-0547">Nucleotide-binding</keyword>
<feature type="domain" description="Protein kinase" evidence="9">
    <location>
        <begin position="3"/>
        <end position="274"/>
    </location>
</feature>
<keyword evidence="1 7" id="KW-0723">Serine/threonine-protein kinase</keyword>
<dbReference type="Proteomes" id="UP000636709">
    <property type="component" value="Unassembled WGS sequence"/>
</dbReference>
<evidence type="ECO:0000256" key="1">
    <source>
        <dbReference type="ARBA" id="ARBA00022527"/>
    </source>
</evidence>
<gene>
    <name evidence="10" type="ORF">HU200_038444</name>
</gene>
<comment type="caution">
    <text evidence="10">The sequence shown here is derived from an EMBL/GenBank/DDBJ whole genome shotgun (WGS) entry which is preliminary data.</text>
</comment>
<dbReference type="GO" id="GO:0004674">
    <property type="term" value="F:protein serine/threonine kinase activity"/>
    <property type="evidence" value="ECO:0007669"/>
    <property type="project" value="UniProtKB-KW"/>
</dbReference>
<keyword evidence="5 6" id="KW-0067">ATP-binding</keyword>
<sequence length="274" mass="30056">MTGNYGSLLGKGAFGEVYRGTLKDKTTVAVKKSSAAVDKDKVVAFVKGCCLEVKFPVLVYKYAAEGSLRDIIRGSKNGQMTPFPLEQRLDIANGSAEGLAYMHTYTASIIQHGDVKPENILLDCKLVPKLSDFGLSKLLAPGKHFGVVLLELITRKPIVPGEPEGGECRLVTEFREIYDQENRRREILDKDIATEENIPVLAGIGKLAIECLAEEDRPDMAEVARRLAVLRAEWKHGKTNSQSDYHLEETAADATPNRLSSSPLLASARQRSSI</sequence>
<name>A0A835BD28_9POAL</name>
<feature type="compositionally biased region" description="Low complexity" evidence="8">
    <location>
        <begin position="258"/>
        <end position="274"/>
    </location>
</feature>
<dbReference type="GO" id="GO:0007166">
    <property type="term" value="P:cell surface receptor signaling pathway"/>
    <property type="evidence" value="ECO:0007669"/>
    <property type="project" value="InterPro"/>
</dbReference>
<keyword evidence="11" id="KW-1185">Reference proteome</keyword>
<dbReference type="Pfam" id="PF07714">
    <property type="entry name" value="PK_Tyr_Ser-Thr"/>
    <property type="match status" value="1"/>
</dbReference>
<dbReference type="PROSITE" id="PS50011">
    <property type="entry name" value="PROTEIN_KINASE_DOM"/>
    <property type="match status" value="1"/>
</dbReference>
<dbReference type="GO" id="GO:0005886">
    <property type="term" value="C:plasma membrane"/>
    <property type="evidence" value="ECO:0007669"/>
    <property type="project" value="TreeGrafter"/>
</dbReference>
<feature type="binding site" evidence="6">
    <location>
        <position position="32"/>
    </location>
    <ligand>
        <name>ATP</name>
        <dbReference type="ChEBI" id="CHEBI:30616"/>
    </ligand>
</feature>
<evidence type="ECO:0000256" key="6">
    <source>
        <dbReference type="PROSITE-ProRule" id="PRU10141"/>
    </source>
</evidence>
<evidence type="ECO:0000259" key="9">
    <source>
        <dbReference type="PROSITE" id="PS50011"/>
    </source>
</evidence>
<evidence type="ECO:0000256" key="2">
    <source>
        <dbReference type="ARBA" id="ARBA00022679"/>
    </source>
</evidence>
<evidence type="ECO:0000313" key="11">
    <source>
        <dbReference type="Proteomes" id="UP000636709"/>
    </source>
</evidence>
<dbReference type="PANTHER" id="PTHR27005:SF145">
    <property type="entry name" value="OS10G0142600 PROTEIN"/>
    <property type="match status" value="1"/>
</dbReference>
<dbReference type="InterPro" id="IPR011009">
    <property type="entry name" value="Kinase-like_dom_sf"/>
</dbReference>
<feature type="region of interest" description="Disordered" evidence="8">
    <location>
        <begin position="238"/>
        <end position="274"/>
    </location>
</feature>
<dbReference type="InterPro" id="IPR045274">
    <property type="entry name" value="WAK-like"/>
</dbReference>
<keyword evidence="2" id="KW-0808">Transferase</keyword>
<dbReference type="InterPro" id="IPR001245">
    <property type="entry name" value="Ser-Thr/Tyr_kinase_cat_dom"/>
</dbReference>
<keyword evidence="4" id="KW-0418">Kinase</keyword>
<dbReference type="PANTHER" id="PTHR27005">
    <property type="entry name" value="WALL-ASSOCIATED RECEPTOR KINASE-LIKE 21"/>
    <property type="match status" value="1"/>
</dbReference>
<dbReference type="PROSITE" id="PS00107">
    <property type="entry name" value="PROTEIN_KINASE_ATP"/>
    <property type="match status" value="1"/>
</dbReference>
<dbReference type="Gene3D" id="1.10.510.10">
    <property type="entry name" value="Transferase(Phosphotransferase) domain 1"/>
    <property type="match status" value="2"/>
</dbReference>
<dbReference type="PROSITE" id="PS00108">
    <property type="entry name" value="PROTEIN_KINASE_ST"/>
    <property type="match status" value="1"/>
</dbReference>
<dbReference type="InterPro" id="IPR000719">
    <property type="entry name" value="Prot_kinase_dom"/>
</dbReference>
<dbReference type="OrthoDB" id="668183at2759"/>
<evidence type="ECO:0000256" key="5">
    <source>
        <dbReference type="ARBA" id="ARBA00022840"/>
    </source>
</evidence>
<dbReference type="EMBL" id="JACEFO010001910">
    <property type="protein sequence ID" value="KAF8694303.1"/>
    <property type="molecule type" value="Genomic_DNA"/>
</dbReference>
<dbReference type="GO" id="GO:0005524">
    <property type="term" value="F:ATP binding"/>
    <property type="evidence" value="ECO:0007669"/>
    <property type="project" value="UniProtKB-UniRule"/>
</dbReference>
<dbReference type="SMART" id="SM00220">
    <property type="entry name" value="S_TKc"/>
    <property type="match status" value="1"/>
</dbReference>
<evidence type="ECO:0000313" key="10">
    <source>
        <dbReference type="EMBL" id="KAF8694303.1"/>
    </source>
</evidence>
<dbReference type="InterPro" id="IPR017441">
    <property type="entry name" value="Protein_kinase_ATP_BS"/>
</dbReference>
<comment type="similarity">
    <text evidence="7">Belongs to the protein kinase superfamily.</text>
</comment>
<evidence type="ECO:0000256" key="7">
    <source>
        <dbReference type="RuleBase" id="RU000304"/>
    </source>
</evidence>
<evidence type="ECO:0000256" key="8">
    <source>
        <dbReference type="SAM" id="MobiDB-lite"/>
    </source>
</evidence>
<proteinExistence type="inferred from homology"/>
<dbReference type="InterPro" id="IPR008271">
    <property type="entry name" value="Ser/Thr_kinase_AS"/>
</dbReference>
<dbReference type="SUPFAM" id="SSF56112">
    <property type="entry name" value="Protein kinase-like (PK-like)"/>
    <property type="match status" value="1"/>
</dbReference>
<organism evidence="10 11">
    <name type="scientific">Digitaria exilis</name>
    <dbReference type="NCBI Taxonomy" id="1010633"/>
    <lineage>
        <taxon>Eukaryota</taxon>
        <taxon>Viridiplantae</taxon>
        <taxon>Streptophyta</taxon>
        <taxon>Embryophyta</taxon>
        <taxon>Tracheophyta</taxon>
        <taxon>Spermatophyta</taxon>
        <taxon>Magnoliopsida</taxon>
        <taxon>Liliopsida</taxon>
        <taxon>Poales</taxon>
        <taxon>Poaceae</taxon>
        <taxon>PACMAD clade</taxon>
        <taxon>Panicoideae</taxon>
        <taxon>Panicodae</taxon>
        <taxon>Paniceae</taxon>
        <taxon>Anthephorinae</taxon>
        <taxon>Digitaria</taxon>
    </lineage>
</organism>
<evidence type="ECO:0000256" key="4">
    <source>
        <dbReference type="ARBA" id="ARBA00022777"/>
    </source>
</evidence>